<accession>A0A553IB68</accession>
<evidence type="ECO:0000259" key="7">
    <source>
        <dbReference type="PROSITE" id="PS50850"/>
    </source>
</evidence>
<feature type="region of interest" description="Disordered" evidence="5">
    <location>
        <begin position="1"/>
        <end position="24"/>
    </location>
</feature>
<evidence type="ECO:0000256" key="2">
    <source>
        <dbReference type="ARBA" id="ARBA00022692"/>
    </source>
</evidence>
<feature type="transmembrane region" description="Helical" evidence="6">
    <location>
        <begin position="361"/>
        <end position="379"/>
    </location>
</feature>
<comment type="caution">
    <text evidence="8">The sequence shown here is derived from an EMBL/GenBank/DDBJ whole genome shotgun (WGS) entry which is preliminary data.</text>
</comment>
<feature type="transmembrane region" description="Helical" evidence="6">
    <location>
        <begin position="113"/>
        <end position="132"/>
    </location>
</feature>
<keyword evidence="3 6" id="KW-1133">Transmembrane helix</keyword>
<dbReference type="InterPro" id="IPR011701">
    <property type="entry name" value="MFS"/>
</dbReference>
<keyword evidence="9" id="KW-1185">Reference proteome</keyword>
<feature type="domain" description="Major facilitator superfamily (MFS) profile" evidence="7">
    <location>
        <begin position="48"/>
        <end position="501"/>
    </location>
</feature>
<dbReference type="EMBL" id="VFLP01000006">
    <property type="protein sequence ID" value="TRX97449.1"/>
    <property type="molecule type" value="Genomic_DNA"/>
</dbReference>
<feature type="transmembrane region" description="Helical" evidence="6">
    <location>
        <begin position="281"/>
        <end position="300"/>
    </location>
</feature>
<dbReference type="GO" id="GO:0022857">
    <property type="term" value="F:transmembrane transporter activity"/>
    <property type="evidence" value="ECO:0007669"/>
    <property type="project" value="InterPro"/>
</dbReference>
<evidence type="ECO:0000256" key="1">
    <source>
        <dbReference type="ARBA" id="ARBA00004141"/>
    </source>
</evidence>
<comment type="subcellular location">
    <subcellularLocation>
        <location evidence="1">Membrane</location>
        <topology evidence="1">Multi-pass membrane protein</topology>
    </subcellularLocation>
</comment>
<keyword evidence="2 6" id="KW-0812">Transmembrane</keyword>
<sequence>MMAEASDTLKNLSHSSSKEGEPSVEAQFVEESAGATSREHESRQSYLKGFRLSLCLFLTNIEIPIVTTALVSITNDLGAFDRASWVISAYLLGYVSVLIIFSKLSDVFGRKLTLLAVVLIFAIFSGACGASQTIEQLIVFRAFQGVGGAGTNSLATVILIELVPSEKYAKYTSAVSLVYSLSLLLGPILGGAISQYATWRWIFLINVPSAVAAAVVLFLTIPNGFPYHGVPRHERPNGGHTLSRASLRRIDYIGTTLLLLSTLSIVAALEEAGLRFPWKSAYVITLLIIAGVGWTVFLLWERRVTLHAKVQEPVFPWRFVQSRVWVGMLLTVFFLGAPFFATNFQLPQRLQIVNGLSPTDAGVRVIPFTLAAPLGSVLAPIVCKVGKVPPIYLVIFAAVVQVIGFSLISTLPYSKTPIAAQYGYEIIAGFGCGINITLLILMTPFSVQARDKGAITQFRVMGGAIGLAIVTAVFNSLVRGQLGGQLSSAELNALLTSPATITTFPPDVQETIRVKFADGYALQAKVLAGLAAGQIPASLLMWQGKQIMV</sequence>
<dbReference type="PANTHER" id="PTHR23501:SF43">
    <property type="entry name" value="MULTIDRUG TRANSPORTER, PUTATIVE (AFU_ORTHOLOGUE AFUA_6G03040)-RELATED"/>
    <property type="match status" value="1"/>
</dbReference>
<dbReference type="OrthoDB" id="440553at2759"/>
<dbReference type="Pfam" id="PF07690">
    <property type="entry name" value="MFS_1"/>
    <property type="match status" value="1"/>
</dbReference>
<feature type="transmembrane region" description="Helical" evidence="6">
    <location>
        <begin position="52"/>
        <end position="71"/>
    </location>
</feature>
<name>A0A553IB68_9PEZI</name>
<evidence type="ECO:0000256" key="3">
    <source>
        <dbReference type="ARBA" id="ARBA00022989"/>
    </source>
</evidence>
<feature type="transmembrane region" description="Helical" evidence="6">
    <location>
        <begin position="83"/>
        <end position="101"/>
    </location>
</feature>
<dbReference type="PROSITE" id="PS50850">
    <property type="entry name" value="MFS"/>
    <property type="match status" value="1"/>
</dbReference>
<proteinExistence type="predicted"/>
<gene>
    <name evidence="8" type="ORF">FHL15_001727</name>
</gene>
<feature type="transmembrane region" description="Helical" evidence="6">
    <location>
        <begin position="199"/>
        <end position="221"/>
    </location>
</feature>
<evidence type="ECO:0000313" key="8">
    <source>
        <dbReference type="EMBL" id="TRX97449.1"/>
    </source>
</evidence>
<keyword evidence="4 6" id="KW-0472">Membrane</keyword>
<reference evidence="9" key="1">
    <citation type="submission" date="2019-06" db="EMBL/GenBank/DDBJ databases">
        <title>Draft genome sequence of the griseofulvin-producing fungus Xylaria cubensis strain G536.</title>
        <authorList>
            <person name="Mead M.E."/>
            <person name="Raja H.A."/>
            <person name="Steenwyk J.L."/>
            <person name="Knowles S.L."/>
            <person name="Oberlies N.H."/>
            <person name="Rokas A."/>
        </authorList>
    </citation>
    <scope>NUCLEOTIDE SEQUENCE [LARGE SCALE GENOMIC DNA]</scope>
    <source>
        <strain evidence="9">G536</strain>
    </source>
</reference>
<dbReference type="Gene3D" id="1.20.1250.20">
    <property type="entry name" value="MFS general substrate transporter like domains"/>
    <property type="match status" value="1"/>
</dbReference>
<dbReference type="InterPro" id="IPR020846">
    <property type="entry name" value="MFS_dom"/>
</dbReference>
<feature type="transmembrane region" description="Helical" evidence="6">
    <location>
        <begin position="320"/>
        <end position="341"/>
    </location>
</feature>
<dbReference type="SUPFAM" id="SSF103473">
    <property type="entry name" value="MFS general substrate transporter"/>
    <property type="match status" value="2"/>
</dbReference>
<feature type="transmembrane region" description="Helical" evidence="6">
    <location>
        <begin position="458"/>
        <end position="478"/>
    </location>
</feature>
<feature type="transmembrane region" description="Helical" evidence="6">
    <location>
        <begin position="426"/>
        <end position="446"/>
    </location>
</feature>
<organism evidence="8 9">
    <name type="scientific">Xylaria flabelliformis</name>
    <dbReference type="NCBI Taxonomy" id="2512241"/>
    <lineage>
        <taxon>Eukaryota</taxon>
        <taxon>Fungi</taxon>
        <taxon>Dikarya</taxon>
        <taxon>Ascomycota</taxon>
        <taxon>Pezizomycotina</taxon>
        <taxon>Sordariomycetes</taxon>
        <taxon>Xylariomycetidae</taxon>
        <taxon>Xylariales</taxon>
        <taxon>Xylariaceae</taxon>
        <taxon>Xylaria</taxon>
    </lineage>
</organism>
<dbReference type="GO" id="GO:0005886">
    <property type="term" value="C:plasma membrane"/>
    <property type="evidence" value="ECO:0007669"/>
    <property type="project" value="TreeGrafter"/>
</dbReference>
<evidence type="ECO:0000256" key="6">
    <source>
        <dbReference type="SAM" id="Phobius"/>
    </source>
</evidence>
<dbReference type="Gene3D" id="1.20.1720.10">
    <property type="entry name" value="Multidrug resistance protein D"/>
    <property type="match status" value="1"/>
</dbReference>
<dbReference type="PANTHER" id="PTHR23501">
    <property type="entry name" value="MAJOR FACILITATOR SUPERFAMILY"/>
    <property type="match status" value="1"/>
</dbReference>
<feature type="transmembrane region" description="Helical" evidence="6">
    <location>
        <begin position="174"/>
        <end position="193"/>
    </location>
</feature>
<dbReference type="Proteomes" id="UP000319160">
    <property type="component" value="Unassembled WGS sequence"/>
</dbReference>
<feature type="transmembrane region" description="Helical" evidence="6">
    <location>
        <begin position="391"/>
        <end position="414"/>
    </location>
</feature>
<dbReference type="InterPro" id="IPR036259">
    <property type="entry name" value="MFS_trans_sf"/>
</dbReference>
<evidence type="ECO:0000256" key="4">
    <source>
        <dbReference type="ARBA" id="ARBA00023136"/>
    </source>
</evidence>
<evidence type="ECO:0000313" key="9">
    <source>
        <dbReference type="Proteomes" id="UP000319160"/>
    </source>
</evidence>
<dbReference type="AlphaFoldDB" id="A0A553IB68"/>
<protein>
    <recommendedName>
        <fullName evidence="7">Major facilitator superfamily (MFS) profile domain-containing protein</fullName>
    </recommendedName>
</protein>
<evidence type="ECO:0000256" key="5">
    <source>
        <dbReference type="SAM" id="MobiDB-lite"/>
    </source>
</evidence>